<dbReference type="InParanoid" id="A5DJM4"/>
<proteinExistence type="predicted"/>
<dbReference type="GeneID" id="5126411"/>
<feature type="transmembrane region" description="Helical" evidence="2">
    <location>
        <begin position="195"/>
        <end position="214"/>
    </location>
</feature>
<dbReference type="eggNOG" id="ENOG502RJBG">
    <property type="taxonomic scope" value="Eukaryota"/>
</dbReference>
<feature type="transmembrane region" description="Helical" evidence="2">
    <location>
        <begin position="258"/>
        <end position="275"/>
    </location>
</feature>
<keyword evidence="4" id="KW-1185">Reference proteome</keyword>
<feature type="transmembrane region" description="Helical" evidence="2">
    <location>
        <begin position="295"/>
        <end position="319"/>
    </location>
</feature>
<dbReference type="OMA" id="VCCSVVE"/>
<evidence type="ECO:0000313" key="4">
    <source>
        <dbReference type="Proteomes" id="UP000001997"/>
    </source>
</evidence>
<accession>A5DJM4</accession>
<dbReference type="RefSeq" id="XP_001484094.2">
    <property type="nucleotide sequence ID" value="XM_001484044.1"/>
</dbReference>
<dbReference type="AlphaFoldDB" id="A5DJM4"/>
<dbReference type="VEuPathDB" id="FungiDB:PGUG_03475"/>
<dbReference type="HOGENOM" id="CLU_710016_0_0_1"/>
<dbReference type="EMBL" id="CH408158">
    <property type="protein sequence ID" value="EDK39377.2"/>
    <property type="molecule type" value="Genomic_DNA"/>
</dbReference>
<organism evidence="3 4">
    <name type="scientific">Meyerozyma guilliermondii (strain ATCC 6260 / CBS 566 / DSM 6381 / JCM 1539 / NBRC 10279 / NRRL Y-324)</name>
    <name type="common">Yeast</name>
    <name type="synonym">Candida guilliermondii</name>
    <dbReference type="NCBI Taxonomy" id="294746"/>
    <lineage>
        <taxon>Eukaryota</taxon>
        <taxon>Fungi</taxon>
        <taxon>Dikarya</taxon>
        <taxon>Ascomycota</taxon>
        <taxon>Saccharomycotina</taxon>
        <taxon>Pichiomycetes</taxon>
        <taxon>Debaryomycetaceae</taxon>
        <taxon>Meyerozyma</taxon>
    </lineage>
</organism>
<name>A5DJM4_PICGU</name>
<feature type="compositionally biased region" description="Polar residues" evidence="1">
    <location>
        <begin position="101"/>
        <end position="111"/>
    </location>
</feature>
<dbReference type="Proteomes" id="UP000001997">
    <property type="component" value="Unassembled WGS sequence"/>
</dbReference>
<keyword evidence="2" id="KW-1133">Transmembrane helix</keyword>
<evidence type="ECO:0008006" key="5">
    <source>
        <dbReference type="Google" id="ProtNLM"/>
    </source>
</evidence>
<feature type="transmembrane region" description="Helical" evidence="2">
    <location>
        <begin position="226"/>
        <end position="246"/>
    </location>
</feature>
<dbReference type="OrthoDB" id="4019110at2759"/>
<dbReference type="STRING" id="294746.A5DJM4"/>
<keyword evidence="2" id="KW-0472">Membrane</keyword>
<sequence length="387" mass="43161">MTLDPHKIHDERVVSDMSRFEFGTMVPRNRSRNPTPTSSDYNPNNEHGFISHSNASEPYLPTDIYSDYMNSSVVSTDLNRDVPYPLSGTNSNPILAIPSVPNASRNSNDTLTDGVDYRNKDLPPIQEPKEYYGLTRGSVMGSGTSDLQSTNSRKKELEQHLVKQVMNQPLVSIPASKFVGSKADSDKEITITLNLLLYIFEIICEMILIILSSTSLHSDNAIPNAIYRYFIAGGAISMIVSSLFICQVINFEKRNGSFYCLAATLITVVSFIIAMSQVVSKSCPSSSVCNTRKAITAFIIISTFLWIGNLVMFLTTLYISKLNLLDDINFDYQEVGSNQSRISRIPPMPEPEESSLQKFILNENGEMFPVQGQMDVEGRNKILVYTL</sequence>
<feature type="region of interest" description="Disordered" evidence="1">
    <location>
        <begin position="97"/>
        <end position="128"/>
    </location>
</feature>
<feature type="region of interest" description="Disordered" evidence="1">
    <location>
        <begin position="24"/>
        <end position="56"/>
    </location>
</feature>
<gene>
    <name evidence="3" type="ORF">PGUG_03475</name>
</gene>
<keyword evidence="2" id="KW-0812">Transmembrane</keyword>
<evidence type="ECO:0000313" key="3">
    <source>
        <dbReference type="EMBL" id="EDK39377.2"/>
    </source>
</evidence>
<evidence type="ECO:0000256" key="1">
    <source>
        <dbReference type="SAM" id="MobiDB-lite"/>
    </source>
</evidence>
<feature type="compositionally biased region" description="Polar residues" evidence="1">
    <location>
        <begin position="32"/>
        <end position="56"/>
    </location>
</feature>
<dbReference type="KEGG" id="pgu:PGUG_03475"/>
<evidence type="ECO:0000256" key="2">
    <source>
        <dbReference type="SAM" id="Phobius"/>
    </source>
</evidence>
<reference evidence="3 4" key="1">
    <citation type="journal article" date="2009" name="Nature">
        <title>Evolution of pathogenicity and sexual reproduction in eight Candida genomes.</title>
        <authorList>
            <person name="Butler G."/>
            <person name="Rasmussen M.D."/>
            <person name="Lin M.F."/>
            <person name="Santos M.A."/>
            <person name="Sakthikumar S."/>
            <person name="Munro C.A."/>
            <person name="Rheinbay E."/>
            <person name="Grabherr M."/>
            <person name="Forche A."/>
            <person name="Reedy J.L."/>
            <person name="Agrafioti I."/>
            <person name="Arnaud M.B."/>
            <person name="Bates S."/>
            <person name="Brown A.J."/>
            <person name="Brunke S."/>
            <person name="Costanzo M.C."/>
            <person name="Fitzpatrick D.A."/>
            <person name="de Groot P.W."/>
            <person name="Harris D."/>
            <person name="Hoyer L.L."/>
            <person name="Hube B."/>
            <person name="Klis F.M."/>
            <person name="Kodira C."/>
            <person name="Lennard N."/>
            <person name="Logue M.E."/>
            <person name="Martin R."/>
            <person name="Neiman A.M."/>
            <person name="Nikolaou E."/>
            <person name="Quail M.A."/>
            <person name="Quinn J."/>
            <person name="Santos M.C."/>
            <person name="Schmitzberger F.F."/>
            <person name="Sherlock G."/>
            <person name="Shah P."/>
            <person name="Silverstein K.A."/>
            <person name="Skrzypek M.S."/>
            <person name="Soll D."/>
            <person name="Staggs R."/>
            <person name="Stansfield I."/>
            <person name="Stumpf M.P."/>
            <person name="Sudbery P.E."/>
            <person name="Srikantha T."/>
            <person name="Zeng Q."/>
            <person name="Berman J."/>
            <person name="Berriman M."/>
            <person name="Heitman J."/>
            <person name="Gow N.A."/>
            <person name="Lorenz M.C."/>
            <person name="Birren B.W."/>
            <person name="Kellis M."/>
            <person name="Cuomo C.A."/>
        </authorList>
    </citation>
    <scope>NUCLEOTIDE SEQUENCE [LARGE SCALE GENOMIC DNA]</scope>
    <source>
        <strain evidence="4">ATCC 6260 / CBS 566 / DSM 6381 / JCM 1539 / NBRC 10279 / NRRL Y-324</strain>
    </source>
</reference>
<protein>
    <recommendedName>
        <fullName evidence="5">MARVEL domain-containing protein</fullName>
    </recommendedName>
</protein>